<comment type="caution">
    <text evidence="4">The sequence shown here is derived from an EMBL/GenBank/DDBJ whole genome shotgun (WGS) entry which is preliminary data.</text>
</comment>
<dbReference type="InterPro" id="IPR041694">
    <property type="entry name" value="ADH_N_2"/>
</dbReference>
<dbReference type="Proteomes" id="UP000604046">
    <property type="component" value="Unassembled WGS sequence"/>
</dbReference>
<keyword evidence="1" id="KW-0560">Oxidoreductase</keyword>
<dbReference type="Gene3D" id="3.90.180.10">
    <property type="entry name" value="Medium-chain alcohol dehydrogenases, catalytic domain"/>
    <property type="match status" value="1"/>
</dbReference>
<organism evidence="4 5">
    <name type="scientific">Symbiodinium natans</name>
    <dbReference type="NCBI Taxonomy" id="878477"/>
    <lineage>
        <taxon>Eukaryota</taxon>
        <taxon>Sar</taxon>
        <taxon>Alveolata</taxon>
        <taxon>Dinophyceae</taxon>
        <taxon>Suessiales</taxon>
        <taxon>Symbiodiniaceae</taxon>
        <taxon>Symbiodinium</taxon>
    </lineage>
</organism>
<evidence type="ECO:0000313" key="5">
    <source>
        <dbReference type="Proteomes" id="UP000604046"/>
    </source>
</evidence>
<evidence type="ECO:0000313" key="4">
    <source>
        <dbReference type="EMBL" id="CAE7301252.1"/>
    </source>
</evidence>
<dbReference type="Pfam" id="PF00107">
    <property type="entry name" value="ADH_zinc_N"/>
    <property type="match status" value="1"/>
</dbReference>
<name>A0A812NS90_9DINO</name>
<dbReference type="InterPro" id="IPR013149">
    <property type="entry name" value="ADH-like_C"/>
</dbReference>
<dbReference type="PANTHER" id="PTHR43205">
    <property type="entry name" value="PROSTAGLANDIN REDUCTASE"/>
    <property type="match status" value="1"/>
</dbReference>
<dbReference type="OrthoDB" id="809632at2759"/>
<dbReference type="Gene3D" id="3.40.50.720">
    <property type="entry name" value="NAD(P)-binding Rossmann-like Domain"/>
    <property type="match status" value="1"/>
</dbReference>
<dbReference type="SUPFAM" id="SSF50129">
    <property type="entry name" value="GroES-like"/>
    <property type="match status" value="1"/>
</dbReference>
<dbReference type="SUPFAM" id="SSF51735">
    <property type="entry name" value="NAD(P)-binding Rossmann-fold domains"/>
    <property type="match status" value="1"/>
</dbReference>
<dbReference type="PANTHER" id="PTHR43205:SF7">
    <property type="entry name" value="PROSTAGLANDIN REDUCTASE 1"/>
    <property type="match status" value="1"/>
</dbReference>
<evidence type="ECO:0000256" key="1">
    <source>
        <dbReference type="ARBA" id="ARBA00023002"/>
    </source>
</evidence>
<protein>
    <submittedName>
        <fullName evidence="4">YfmJ protein</fullName>
    </submittedName>
</protein>
<dbReference type="SMART" id="SM00829">
    <property type="entry name" value="PKS_ER"/>
    <property type="match status" value="1"/>
</dbReference>
<evidence type="ECO:0000256" key="2">
    <source>
        <dbReference type="SAM" id="MobiDB-lite"/>
    </source>
</evidence>
<feature type="compositionally biased region" description="Basic and acidic residues" evidence="2">
    <location>
        <begin position="1"/>
        <end position="11"/>
    </location>
</feature>
<proteinExistence type="predicted"/>
<reference evidence="4" key="1">
    <citation type="submission" date="2021-02" db="EMBL/GenBank/DDBJ databases">
        <authorList>
            <person name="Dougan E. K."/>
            <person name="Rhodes N."/>
            <person name="Thang M."/>
            <person name="Chan C."/>
        </authorList>
    </citation>
    <scope>NUCLEOTIDE SEQUENCE</scope>
</reference>
<dbReference type="AlphaFoldDB" id="A0A812NS90"/>
<evidence type="ECO:0000259" key="3">
    <source>
        <dbReference type="SMART" id="SM00829"/>
    </source>
</evidence>
<gene>
    <name evidence="4" type="primary">yfmJ</name>
    <name evidence="4" type="ORF">SNAT2548_LOCUS15848</name>
</gene>
<feature type="region of interest" description="Disordered" evidence="2">
    <location>
        <begin position="1"/>
        <end position="21"/>
    </location>
</feature>
<dbReference type="InterPro" id="IPR045010">
    <property type="entry name" value="MDR_fam"/>
</dbReference>
<sequence length="351" mass="38062">MASRKNREWILRQRPGPDGFQPSDLELRECPMPECQDGEVLLATHLMSMDPTMRNAMAGEEAADRTEGSAYYKMMNWAPGSVITWRIAGLVLESKADGFSKGDMVFAQAPWREINAVSVGALQKMPEGVSPSAAFSCLAMTAMTGYLGVKHVTRPKPGDVAYVSGAAGATGLIACHTLKQMGCRVIGSAGSGDKVVYLQSQGFEAFNYRDESVLTALKRLAPAGLNACFDNVGGETLEAVLEMMNDTGCITLCGAISQYDSKPEQRYGVRNLFHIIAKRLRVEGFIVGFFPPEAHAEASETLSSWLRDGKISDCSSFVDGFENLPDGIMGLFRGTNTGKMLVRVPLELCKF</sequence>
<accession>A0A812NS90</accession>
<dbReference type="GO" id="GO:0016628">
    <property type="term" value="F:oxidoreductase activity, acting on the CH-CH group of donors, NAD or NADP as acceptor"/>
    <property type="evidence" value="ECO:0007669"/>
    <property type="project" value="InterPro"/>
</dbReference>
<dbReference type="InterPro" id="IPR036291">
    <property type="entry name" value="NAD(P)-bd_dom_sf"/>
</dbReference>
<dbReference type="CDD" id="cd05288">
    <property type="entry name" value="PGDH"/>
    <property type="match status" value="1"/>
</dbReference>
<dbReference type="InterPro" id="IPR011032">
    <property type="entry name" value="GroES-like_sf"/>
</dbReference>
<dbReference type="Pfam" id="PF16884">
    <property type="entry name" value="ADH_N_2"/>
    <property type="match status" value="1"/>
</dbReference>
<dbReference type="InterPro" id="IPR020843">
    <property type="entry name" value="ER"/>
</dbReference>
<dbReference type="EMBL" id="CAJNDS010002066">
    <property type="protein sequence ID" value="CAE7301252.1"/>
    <property type="molecule type" value="Genomic_DNA"/>
</dbReference>
<keyword evidence="5" id="KW-1185">Reference proteome</keyword>
<feature type="domain" description="Enoyl reductase (ER)" evidence="3">
    <location>
        <begin position="20"/>
        <end position="342"/>
    </location>
</feature>
<dbReference type="FunFam" id="3.40.50.720:FF:000121">
    <property type="entry name" value="Prostaglandin reductase 2"/>
    <property type="match status" value="1"/>
</dbReference>